<dbReference type="CDD" id="cd00038">
    <property type="entry name" value="CAP_ED"/>
    <property type="match status" value="1"/>
</dbReference>
<dbReference type="InterPro" id="IPR000595">
    <property type="entry name" value="cNMP-bd_dom"/>
</dbReference>
<dbReference type="EMBL" id="JBBKZU010000029">
    <property type="protein sequence ID" value="MEJ8816044.1"/>
    <property type="molecule type" value="Genomic_DNA"/>
</dbReference>
<dbReference type="InterPro" id="IPR014710">
    <property type="entry name" value="RmlC-like_jellyroll"/>
</dbReference>
<dbReference type="PROSITE" id="PS51063">
    <property type="entry name" value="HTH_CRP_2"/>
    <property type="match status" value="1"/>
</dbReference>
<dbReference type="Pfam" id="PF13545">
    <property type="entry name" value="HTH_Crp_2"/>
    <property type="match status" value="1"/>
</dbReference>
<keyword evidence="3" id="KW-0804">Transcription</keyword>
<comment type="caution">
    <text evidence="6">The sequence shown here is derived from an EMBL/GenBank/DDBJ whole genome shotgun (WGS) entry which is preliminary data.</text>
</comment>
<organism evidence="6 7">
    <name type="scientific">Variovorax ureilyticus</name>
    <dbReference type="NCBI Taxonomy" id="1836198"/>
    <lineage>
        <taxon>Bacteria</taxon>
        <taxon>Pseudomonadati</taxon>
        <taxon>Pseudomonadota</taxon>
        <taxon>Betaproteobacteria</taxon>
        <taxon>Burkholderiales</taxon>
        <taxon>Comamonadaceae</taxon>
        <taxon>Variovorax</taxon>
    </lineage>
</organism>
<keyword evidence="7" id="KW-1185">Reference proteome</keyword>
<protein>
    <submittedName>
        <fullName evidence="6">Crp/Fnr family transcriptional regulator</fullName>
    </submittedName>
</protein>
<evidence type="ECO:0000259" key="4">
    <source>
        <dbReference type="PROSITE" id="PS50042"/>
    </source>
</evidence>
<dbReference type="InterPro" id="IPR018490">
    <property type="entry name" value="cNMP-bd_dom_sf"/>
</dbReference>
<dbReference type="PROSITE" id="PS50042">
    <property type="entry name" value="CNMP_BINDING_3"/>
    <property type="match status" value="1"/>
</dbReference>
<feature type="domain" description="HTH crp-type" evidence="5">
    <location>
        <begin position="142"/>
        <end position="208"/>
    </location>
</feature>
<evidence type="ECO:0000256" key="3">
    <source>
        <dbReference type="ARBA" id="ARBA00023163"/>
    </source>
</evidence>
<dbReference type="Gene3D" id="2.60.120.10">
    <property type="entry name" value="Jelly Rolls"/>
    <property type="match status" value="1"/>
</dbReference>
<feature type="domain" description="Cyclic nucleotide-binding" evidence="4">
    <location>
        <begin position="8"/>
        <end position="93"/>
    </location>
</feature>
<evidence type="ECO:0000259" key="5">
    <source>
        <dbReference type="PROSITE" id="PS51063"/>
    </source>
</evidence>
<dbReference type="InterPro" id="IPR036390">
    <property type="entry name" value="WH_DNA-bd_sf"/>
</dbReference>
<dbReference type="InterPro" id="IPR050397">
    <property type="entry name" value="Env_Response_Regulators"/>
</dbReference>
<reference evidence="6 7" key="1">
    <citation type="submission" date="2024-03" db="EMBL/GenBank/DDBJ databases">
        <title>Novel species of the genus Variovorax.</title>
        <authorList>
            <person name="Liu Q."/>
            <person name="Xin Y.-H."/>
        </authorList>
    </citation>
    <scope>NUCLEOTIDE SEQUENCE [LARGE SCALE GENOMIC DNA]</scope>
    <source>
        <strain evidence="6 7">KACC 18899</strain>
    </source>
</reference>
<keyword evidence="1" id="KW-0805">Transcription regulation</keyword>
<evidence type="ECO:0000256" key="2">
    <source>
        <dbReference type="ARBA" id="ARBA00023125"/>
    </source>
</evidence>
<evidence type="ECO:0000313" key="7">
    <source>
        <dbReference type="Proteomes" id="UP001365846"/>
    </source>
</evidence>
<evidence type="ECO:0000313" key="6">
    <source>
        <dbReference type="EMBL" id="MEJ8816044.1"/>
    </source>
</evidence>
<dbReference type="SUPFAM" id="SSF46785">
    <property type="entry name" value="Winged helix' DNA-binding domain"/>
    <property type="match status" value="1"/>
</dbReference>
<evidence type="ECO:0000256" key="1">
    <source>
        <dbReference type="ARBA" id="ARBA00023015"/>
    </source>
</evidence>
<accession>A0ABU8VQV3</accession>
<dbReference type="RefSeq" id="WP_340361239.1">
    <property type="nucleotide sequence ID" value="NZ_JBBKZU010000029.1"/>
</dbReference>
<dbReference type="SUPFAM" id="SSF51206">
    <property type="entry name" value="cAMP-binding domain-like"/>
    <property type="match status" value="1"/>
</dbReference>
<keyword evidence="2" id="KW-0238">DNA-binding</keyword>
<dbReference type="InterPro" id="IPR012318">
    <property type="entry name" value="HTH_CRP"/>
</dbReference>
<sequence length="233" mass="25871">MVNFDNQLIKLLPRVARLKLISASDSFELVLNDVICQAGDATRYAYFPTDGFISLLRTVDSRPGLEVGMVGREGMLGVQAVLGVASTPLLAVVQGPGVALRIGVDQLDSQLADSPDLRRVLNRYVYVLMAQLATSAACLRHHQIEQRLARWLLMTQDRARADRFQMTQEFLAYMLGVRRVSITAAARVLQREGLIRYARGDLSVIHRSGLEKMACSCYASDRREYTEVLGVVA</sequence>
<name>A0ABU8VQV3_9BURK</name>
<dbReference type="SMART" id="SM00100">
    <property type="entry name" value="cNMP"/>
    <property type="match status" value="1"/>
</dbReference>
<dbReference type="PANTHER" id="PTHR24567:SF74">
    <property type="entry name" value="HTH-TYPE TRANSCRIPTIONAL REGULATOR ARCR"/>
    <property type="match status" value="1"/>
</dbReference>
<proteinExistence type="predicted"/>
<gene>
    <name evidence="6" type="ORF">WKW77_33650</name>
</gene>
<dbReference type="Proteomes" id="UP001365846">
    <property type="component" value="Unassembled WGS sequence"/>
</dbReference>
<dbReference type="PANTHER" id="PTHR24567">
    <property type="entry name" value="CRP FAMILY TRANSCRIPTIONAL REGULATORY PROTEIN"/>
    <property type="match status" value="1"/>
</dbReference>